<keyword evidence="3" id="KW-1185">Reference proteome</keyword>
<dbReference type="Proteomes" id="UP001283361">
    <property type="component" value="Unassembled WGS sequence"/>
</dbReference>
<sequence>MTLATFNTSTLQQMARRHPLITEFLANAKRGEGLGICTFVSSHDAVAMKGRCRTGDRRVKSSIPDRDIKQLTLAQRPSTDSKFGETHTDQGHPRPPEQKPPGQETSTKPSHSRSAERKQPMEELGIG</sequence>
<accession>A0AAE1ABS8</accession>
<proteinExistence type="predicted"/>
<evidence type="ECO:0000313" key="3">
    <source>
        <dbReference type="Proteomes" id="UP001283361"/>
    </source>
</evidence>
<feature type="region of interest" description="Disordered" evidence="1">
    <location>
        <begin position="50"/>
        <end position="127"/>
    </location>
</feature>
<gene>
    <name evidence="2" type="ORF">RRG08_060518</name>
</gene>
<feature type="compositionally biased region" description="Basic and acidic residues" evidence="1">
    <location>
        <begin position="53"/>
        <end position="69"/>
    </location>
</feature>
<reference evidence="2" key="1">
    <citation type="journal article" date="2023" name="G3 (Bethesda)">
        <title>A reference genome for the long-term kleptoplast-retaining sea slug Elysia crispata morphotype clarki.</title>
        <authorList>
            <person name="Eastman K.E."/>
            <person name="Pendleton A.L."/>
            <person name="Shaikh M.A."/>
            <person name="Suttiyut T."/>
            <person name="Ogas R."/>
            <person name="Tomko P."/>
            <person name="Gavelis G."/>
            <person name="Widhalm J.R."/>
            <person name="Wisecaver J.H."/>
        </authorList>
    </citation>
    <scope>NUCLEOTIDE SEQUENCE</scope>
    <source>
        <strain evidence="2">ECLA1</strain>
    </source>
</reference>
<name>A0AAE1ABS8_9GAST</name>
<comment type="caution">
    <text evidence="2">The sequence shown here is derived from an EMBL/GenBank/DDBJ whole genome shotgun (WGS) entry which is preliminary data.</text>
</comment>
<feature type="compositionally biased region" description="Polar residues" evidence="1">
    <location>
        <begin position="72"/>
        <end position="81"/>
    </location>
</feature>
<organism evidence="2 3">
    <name type="scientific">Elysia crispata</name>
    <name type="common">lettuce slug</name>
    <dbReference type="NCBI Taxonomy" id="231223"/>
    <lineage>
        <taxon>Eukaryota</taxon>
        <taxon>Metazoa</taxon>
        <taxon>Spiralia</taxon>
        <taxon>Lophotrochozoa</taxon>
        <taxon>Mollusca</taxon>
        <taxon>Gastropoda</taxon>
        <taxon>Heterobranchia</taxon>
        <taxon>Euthyneura</taxon>
        <taxon>Panpulmonata</taxon>
        <taxon>Sacoglossa</taxon>
        <taxon>Placobranchoidea</taxon>
        <taxon>Plakobranchidae</taxon>
        <taxon>Elysia</taxon>
    </lineage>
</organism>
<dbReference type="EMBL" id="JAWDGP010002312">
    <property type="protein sequence ID" value="KAK3784091.1"/>
    <property type="molecule type" value="Genomic_DNA"/>
</dbReference>
<evidence type="ECO:0000256" key="1">
    <source>
        <dbReference type="SAM" id="MobiDB-lite"/>
    </source>
</evidence>
<dbReference type="AlphaFoldDB" id="A0AAE1ABS8"/>
<feature type="compositionally biased region" description="Basic and acidic residues" evidence="1">
    <location>
        <begin position="82"/>
        <end position="97"/>
    </location>
</feature>
<evidence type="ECO:0000313" key="2">
    <source>
        <dbReference type="EMBL" id="KAK3784091.1"/>
    </source>
</evidence>
<protein>
    <submittedName>
        <fullName evidence="2">Uncharacterized protein</fullName>
    </submittedName>
</protein>